<keyword evidence="2" id="KW-1185">Reference proteome</keyword>
<dbReference type="EMBL" id="CM023488">
    <property type="protein sequence ID" value="KAH6924154.1"/>
    <property type="molecule type" value="Genomic_DNA"/>
</dbReference>
<reference evidence="1" key="1">
    <citation type="submission" date="2020-05" db="EMBL/GenBank/DDBJ databases">
        <title>Large-scale comparative analyses of tick genomes elucidate their genetic diversity and vector capacities.</title>
        <authorList>
            <person name="Jia N."/>
            <person name="Wang J."/>
            <person name="Shi W."/>
            <person name="Du L."/>
            <person name="Sun Y."/>
            <person name="Zhan W."/>
            <person name="Jiang J."/>
            <person name="Wang Q."/>
            <person name="Zhang B."/>
            <person name="Ji P."/>
            <person name="Sakyi L.B."/>
            <person name="Cui X."/>
            <person name="Yuan T."/>
            <person name="Jiang B."/>
            <person name="Yang W."/>
            <person name="Lam T.T.-Y."/>
            <person name="Chang Q."/>
            <person name="Ding S."/>
            <person name="Wang X."/>
            <person name="Zhu J."/>
            <person name="Ruan X."/>
            <person name="Zhao L."/>
            <person name="Wei J."/>
            <person name="Que T."/>
            <person name="Du C."/>
            <person name="Cheng J."/>
            <person name="Dai P."/>
            <person name="Han X."/>
            <person name="Huang E."/>
            <person name="Gao Y."/>
            <person name="Liu J."/>
            <person name="Shao H."/>
            <person name="Ye R."/>
            <person name="Li L."/>
            <person name="Wei W."/>
            <person name="Wang X."/>
            <person name="Wang C."/>
            <person name="Yang T."/>
            <person name="Huo Q."/>
            <person name="Li W."/>
            <person name="Guo W."/>
            <person name="Chen H."/>
            <person name="Zhou L."/>
            <person name="Ni X."/>
            <person name="Tian J."/>
            <person name="Zhou Y."/>
            <person name="Sheng Y."/>
            <person name="Liu T."/>
            <person name="Pan Y."/>
            <person name="Xia L."/>
            <person name="Li J."/>
            <person name="Zhao F."/>
            <person name="Cao W."/>
        </authorList>
    </citation>
    <scope>NUCLEOTIDE SEQUENCE</scope>
    <source>
        <strain evidence="1">Hyas-2018</strain>
    </source>
</reference>
<comment type="caution">
    <text evidence="1">The sequence shown here is derived from an EMBL/GenBank/DDBJ whole genome shotgun (WGS) entry which is preliminary data.</text>
</comment>
<dbReference type="Proteomes" id="UP000821845">
    <property type="component" value="Chromosome 8"/>
</dbReference>
<organism evidence="1 2">
    <name type="scientific">Hyalomma asiaticum</name>
    <name type="common">Tick</name>
    <dbReference type="NCBI Taxonomy" id="266040"/>
    <lineage>
        <taxon>Eukaryota</taxon>
        <taxon>Metazoa</taxon>
        <taxon>Ecdysozoa</taxon>
        <taxon>Arthropoda</taxon>
        <taxon>Chelicerata</taxon>
        <taxon>Arachnida</taxon>
        <taxon>Acari</taxon>
        <taxon>Parasitiformes</taxon>
        <taxon>Ixodida</taxon>
        <taxon>Ixodoidea</taxon>
        <taxon>Ixodidae</taxon>
        <taxon>Hyalomminae</taxon>
        <taxon>Hyalomma</taxon>
    </lineage>
</organism>
<evidence type="ECO:0000313" key="1">
    <source>
        <dbReference type="EMBL" id="KAH6924154.1"/>
    </source>
</evidence>
<accession>A0ACB7RRT1</accession>
<evidence type="ECO:0000313" key="2">
    <source>
        <dbReference type="Proteomes" id="UP000821845"/>
    </source>
</evidence>
<name>A0ACB7RRT1_HYAAI</name>
<proteinExistence type="predicted"/>
<gene>
    <name evidence="1" type="ORF">HPB50_013027</name>
</gene>
<protein>
    <submittedName>
        <fullName evidence="1">Uncharacterized protein</fullName>
    </submittedName>
</protein>
<sequence>MFAEYGGLQEPRLVYPRLLEERSSDGKLVLHVHDGLTLNLEQASVAVPQLRVIEELDDATITHMHDGNEINSNLYQDRQRLATVEVKRRENSAEISCAFQTGIVGPDHRIEPAPAMERSESGLIPHLVHEIKHVKVHDQAVPFMEKVKSSRLTARNDYNNYGYPEKVTVEVFLVTDDTYYSKFKGPKEALVYACMLLNSSQDDLYHSYTLQYDMSTLSSFQKYGVKKKAEFGNPDILFHLSGSDESYGNWVSGATGIAYVGGVCSEYYVGLAQDDATLFSGVYIVTHELGHL</sequence>